<evidence type="ECO:0000313" key="11">
    <source>
        <dbReference type="Proteomes" id="UP000327044"/>
    </source>
</evidence>
<dbReference type="FunFam" id="3.30.300.30:FF:000008">
    <property type="entry name" value="2,3-dihydroxybenzoate-AMP ligase"/>
    <property type="match status" value="1"/>
</dbReference>
<comment type="catalytic activity">
    <reaction evidence="6">
        <text>octanoate + ATP + CoA = octanoyl-CoA + AMP + diphosphate</text>
        <dbReference type="Rhea" id="RHEA:33631"/>
        <dbReference type="ChEBI" id="CHEBI:25646"/>
        <dbReference type="ChEBI" id="CHEBI:30616"/>
        <dbReference type="ChEBI" id="CHEBI:33019"/>
        <dbReference type="ChEBI" id="CHEBI:57287"/>
        <dbReference type="ChEBI" id="CHEBI:57386"/>
        <dbReference type="ChEBI" id="CHEBI:456215"/>
    </reaction>
</comment>
<comment type="caution">
    <text evidence="10">The sequence shown here is derived from an EMBL/GenBank/DDBJ whole genome shotgun (WGS) entry which is preliminary data.</text>
</comment>
<evidence type="ECO:0000256" key="2">
    <source>
        <dbReference type="ARBA" id="ARBA00022598"/>
    </source>
</evidence>
<dbReference type="InterPro" id="IPR045851">
    <property type="entry name" value="AMP-bd_C_sf"/>
</dbReference>
<dbReference type="EC" id="6.2.1.2" evidence="4"/>
<evidence type="ECO:0000259" key="8">
    <source>
        <dbReference type="Pfam" id="PF00501"/>
    </source>
</evidence>
<dbReference type="PANTHER" id="PTHR43201">
    <property type="entry name" value="ACYL-COA SYNTHETASE"/>
    <property type="match status" value="1"/>
</dbReference>
<evidence type="ECO:0000256" key="5">
    <source>
        <dbReference type="ARBA" id="ARBA00039638"/>
    </source>
</evidence>
<dbReference type="GO" id="GO:0031956">
    <property type="term" value="F:medium-chain fatty acid-CoA ligase activity"/>
    <property type="evidence" value="ECO:0007669"/>
    <property type="project" value="UniProtKB-EC"/>
</dbReference>
<comment type="catalytic activity">
    <reaction evidence="7">
        <text>a medium-chain fatty acid + ATP + CoA = a medium-chain fatty acyl-CoA + AMP + diphosphate</text>
        <dbReference type="Rhea" id="RHEA:48340"/>
        <dbReference type="ChEBI" id="CHEBI:30616"/>
        <dbReference type="ChEBI" id="CHEBI:33019"/>
        <dbReference type="ChEBI" id="CHEBI:57287"/>
        <dbReference type="ChEBI" id="CHEBI:59558"/>
        <dbReference type="ChEBI" id="CHEBI:90546"/>
        <dbReference type="ChEBI" id="CHEBI:456215"/>
        <dbReference type="EC" id="6.2.1.2"/>
    </reaction>
</comment>
<accession>A0A5N4AZR0</accession>
<comment type="function">
    <text evidence="3">Acyl-CoA synthases catalyze the initial reaction in fatty acid metabolism, by forming a thioester with CoA. Has some preference toward medium-chain substrates. Plays a role in adipocyte differentiation.</text>
</comment>
<dbReference type="SUPFAM" id="SSF56801">
    <property type="entry name" value="Acetyl-CoA synthetase-like"/>
    <property type="match status" value="1"/>
</dbReference>
<keyword evidence="11" id="KW-1185">Reference proteome</keyword>
<name>A0A5N4AZR0_PHOPY</name>
<feature type="domain" description="AMP-binding enzyme C-terminal" evidence="9">
    <location>
        <begin position="472"/>
        <end position="547"/>
    </location>
</feature>
<dbReference type="InterPro" id="IPR020845">
    <property type="entry name" value="AMP-binding_CS"/>
</dbReference>
<evidence type="ECO:0000256" key="1">
    <source>
        <dbReference type="ARBA" id="ARBA00006432"/>
    </source>
</evidence>
<dbReference type="GO" id="GO:0006631">
    <property type="term" value="P:fatty acid metabolic process"/>
    <property type="evidence" value="ECO:0007669"/>
    <property type="project" value="TreeGrafter"/>
</dbReference>
<organism evidence="10 11">
    <name type="scientific">Photinus pyralis</name>
    <name type="common">Common eastern firefly</name>
    <name type="synonym">Lampyris pyralis</name>
    <dbReference type="NCBI Taxonomy" id="7054"/>
    <lineage>
        <taxon>Eukaryota</taxon>
        <taxon>Metazoa</taxon>
        <taxon>Ecdysozoa</taxon>
        <taxon>Arthropoda</taxon>
        <taxon>Hexapoda</taxon>
        <taxon>Insecta</taxon>
        <taxon>Pterygota</taxon>
        <taxon>Neoptera</taxon>
        <taxon>Endopterygota</taxon>
        <taxon>Coleoptera</taxon>
        <taxon>Polyphaga</taxon>
        <taxon>Elateriformia</taxon>
        <taxon>Elateroidea</taxon>
        <taxon>Lampyridae</taxon>
        <taxon>Lampyrinae</taxon>
        <taxon>Photinus</taxon>
    </lineage>
</organism>
<dbReference type="PROSITE" id="PS00455">
    <property type="entry name" value="AMP_BINDING"/>
    <property type="match status" value="1"/>
</dbReference>
<reference evidence="10 11" key="1">
    <citation type="journal article" date="2018" name="Elife">
        <title>Firefly genomes illuminate parallel origins of bioluminescence in beetles.</title>
        <authorList>
            <person name="Fallon T.R."/>
            <person name="Lower S.E."/>
            <person name="Chang C.H."/>
            <person name="Bessho-Uehara M."/>
            <person name="Martin G.J."/>
            <person name="Bewick A.J."/>
            <person name="Behringer M."/>
            <person name="Debat H.J."/>
            <person name="Wong I."/>
            <person name="Day J.C."/>
            <person name="Suvorov A."/>
            <person name="Silva C.J."/>
            <person name="Stanger-Hall K.F."/>
            <person name="Hall D.W."/>
            <person name="Schmitz R.J."/>
            <person name="Nelson D.R."/>
            <person name="Lewis S.M."/>
            <person name="Shigenobu S."/>
            <person name="Bybee S.M."/>
            <person name="Larracuente A.M."/>
            <person name="Oba Y."/>
            <person name="Weng J.K."/>
        </authorList>
    </citation>
    <scope>NUCLEOTIDE SEQUENCE [LARGE SCALE GENOMIC DNA]</scope>
    <source>
        <strain evidence="10">1611_PpyrPB1</strain>
        <tissue evidence="10">Whole body</tissue>
    </source>
</reference>
<evidence type="ECO:0000259" key="9">
    <source>
        <dbReference type="Pfam" id="PF13193"/>
    </source>
</evidence>
<dbReference type="Gene3D" id="3.30.300.30">
    <property type="match status" value="1"/>
</dbReference>
<evidence type="ECO:0000256" key="3">
    <source>
        <dbReference type="ARBA" id="ARBA00037247"/>
    </source>
</evidence>
<evidence type="ECO:0000256" key="7">
    <source>
        <dbReference type="ARBA" id="ARBA00048277"/>
    </source>
</evidence>
<evidence type="ECO:0000313" key="10">
    <source>
        <dbReference type="EMBL" id="KAB0802825.1"/>
    </source>
</evidence>
<dbReference type="AlphaFoldDB" id="A0A5N4AZR0"/>
<comment type="similarity">
    <text evidence="1">Belongs to the ATP-dependent AMP-binding enzyme family.</text>
</comment>
<dbReference type="Pfam" id="PF00501">
    <property type="entry name" value="AMP-binding"/>
    <property type="match status" value="1"/>
</dbReference>
<dbReference type="InterPro" id="IPR000873">
    <property type="entry name" value="AMP-dep_synth/lig_dom"/>
</dbReference>
<gene>
    <name evidence="10" type="ORF">PPYR_05011</name>
</gene>
<dbReference type="Pfam" id="PF13193">
    <property type="entry name" value="AMP-binding_C"/>
    <property type="match status" value="1"/>
</dbReference>
<protein>
    <recommendedName>
        <fullName evidence="5">Medium-chain acyl-CoA ligase ACSF2, mitochondrial</fullName>
        <ecNumber evidence="4">6.2.1.2</ecNumber>
    </recommendedName>
</protein>
<dbReference type="EMBL" id="VVIM01000002">
    <property type="protein sequence ID" value="KAB0802825.1"/>
    <property type="molecule type" value="Genomic_DNA"/>
</dbReference>
<dbReference type="InParanoid" id="A0A5N4AZR0"/>
<dbReference type="InterPro" id="IPR042099">
    <property type="entry name" value="ANL_N_sf"/>
</dbReference>
<dbReference type="PANTHER" id="PTHR43201:SF5">
    <property type="entry name" value="MEDIUM-CHAIN ACYL-COA LIGASE ACSF2, MITOCHONDRIAL"/>
    <property type="match status" value="1"/>
</dbReference>
<dbReference type="OrthoDB" id="10253115at2759"/>
<keyword evidence="2" id="KW-0436">Ligase</keyword>
<sequence length="561" mass="62900">MNRIRSARFCSNLSYLHHIGKIPLEYIPYGKLLERTALRYPERAAVISLQDNKRITYQDLKTQADRFAAGLQQIGINYGDRVGLWAPNTIEWNVVSLACARGGFVVVPLNPAYTKPEIEYCINKVRLKTIICPERSSKQRFYATLCSIINNLDNQKPDNLINTTTPFLSSIITISENHLGGTFNYNDIMGLASETSVREINQHQVNPEGVANIQFTSGTTGKPKAAMISHFSIVNNSLAIGKRVELDEKHHKVCVQIPFFHGFGYTTSIGASVAYGATIVIPSPTYNSLQNLRAIKEENCTVVQGTPTMYIDLVNVQMQHNEKISLEIAMCGGAPSSSELYKKMKQHLNVKKITSVYGLSELTCVAFQSLSLDDEDKVLNTVGHVGDHLEVKVVDEKNEIVPIGTPGELCVRGYNTMLGYWEDKKKTDEVIDDGGWFKTGDKFILDKNGYGIFIGRLKDIIIRGGENIFPKEIEDFLYTHPDVLEIHVIGLAHERLGEEVCACVKVRDGAELTLDRIQEFCEGVLSKYKIPTQLRIVDKFPKTQSGKIQKFLLKRQFESDN</sequence>
<evidence type="ECO:0000256" key="6">
    <source>
        <dbReference type="ARBA" id="ARBA00047319"/>
    </source>
</evidence>
<dbReference type="Gene3D" id="3.40.50.12780">
    <property type="entry name" value="N-terminal domain of ligase-like"/>
    <property type="match status" value="1"/>
</dbReference>
<dbReference type="FunCoup" id="A0A5N4AZR0">
    <property type="interactions" value="416"/>
</dbReference>
<proteinExistence type="inferred from homology"/>
<dbReference type="Proteomes" id="UP000327044">
    <property type="component" value="Unassembled WGS sequence"/>
</dbReference>
<evidence type="ECO:0000256" key="4">
    <source>
        <dbReference type="ARBA" id="ARBA00039009"/>
    </source>
</evidence>
<dbReference type="InterPro" id="IPR025110">
    <property type="entry name" value="AMP-bd_C"/>
</dbReference>
<feature type="domain" description="AMP-dependent synthetase/ligase" evidence="8">
    <location>
        <begin position="33"/>
        <end position="421"/>
    </location>
</feature>